<keyword evidence="1" id="KW-0472">Membrane</keyword>
<keyword evidence="1" id="KW-0812">Transmembrane</keyword>
<feature type="transmembrane region" description="Helical" evidence="1">
    <location>
        <begin position="12"/>
        <end position="36"/>
    </location>
</feature>
<keyword evidence="1" id="KW-1133">Transmembrane helix</keyword>
<accession>M9LN87</accession>
<dbReference type="AlphaFoldDB" id="M9LN87"/>
<proteinExistence type="predicted"/>
<protein>
    <submittedName>
        <fullName evidence="2">SWIB-domain-containing protein</fullName>
    </submittedName>
</protein>
<evidence type="ECO:0000313" key="3">
    <source>
        <dbReference type="Proteomes" id="UP000029453"/>
    </source>
</evidence>
<evidence type="ECO:0000256" key="1">
    <source>
        <dbReference type="SAM" id="Phobius"/>
    </source>
</evidence>
<comment type="caution">
    <text evidence="2">The sequence shown here is derived from an EMBL/GenBank/DDBJ whole genome shotgun (WGS) entry which is preliminary data.</text>
</comment>
<reference evidence="2 3" key="1">
    <citation type="submission" date="2012-10" db="EMBL/GenBank/DDBJ databases">
        <title>Draft Genome Sequence of Paenibacillus popilliae ATCC 14706T.</title>
        <authorList>
            <person name="Iiyama K."/>
            <person name="Mori K."/>
            <person name="Mon H."/>
            <person name="Chieda Y."/>
            <person name="Lee J.M."/>
            <person name="Kusakabe T."/>
            <person name="Tashiro K."/>
            <person name="Asano S."/>
            <person name="Yasunaga-Aoki C."/>
            <person name="Shimizu S."/>
        </authorList>
    </citation>
    <scope>NUCLEOTIDE SEQUENCE [LARGE SCALE GENOMIC DNA]</scope>
    <source>
        <strain evidence="2 3">ATCC 14706</strain>
    </source>
</reference>
<name>M9LN87_PAEPP</name>
<dbReference type="EMBL" id="BALG01000048">
    <property type="protein sequence ID" value="GAC41781.1"/>
    <property type="molecule type" value="Genomic_DNA"/>
</dbReference>
<evidence type="ECO:0000313" key="2">
    <source>
        <dbReference type="EMBL" id="GAC41781.1"/>
    </source>
</evidence>
<sequence length="93" mass="10641">MFFSLAFKHGYAGSIITYTLLLINHFIANDSIYSLFRYISINQLYIDVERSGTGNLSIFDAYTLLALLSLASVAAGFYLCNRTDFLQKEHTRW</sequence>
<organism evidence="2 3">
    <name type="scientific">Paenibacillus popilliae ATCC 14706</name>
    <dbReference type="NCBI Taxonomy" id="1212764"/>
    <lineage>
        <taxon>Bacteria</taxon>
        <taxon>Bacillati</taxon>
        <taxon>Bacillota</taxon>
        <taxon>Bacilli</taxon>
        <taxon>Bacillales</taxon>
        <taxon>Paenibacillaceae</taxon>
        <taxon>Paenibacillus</taxon>
    </lineage>
</organism>
<keyword evidence="3" id="KW-1185">Reference proteome</keyword>
<dbReference type="Proteomes" id="UP000029453">
    <property type="component" value="Unassembled WGS sequence"/>
</dbReference>
<feature type="transmembrane region" description="Helical" evidence="1">
    <location>
        <begin position="56"/>
        <end position="80"/>
    </location>
</feature>
<gene>
    <name evidence="2" type="ORF">PPOP_1138</name>
</gene>